<proteinExistence type="inferred from homology"/>
<dbReference type="AlphaFoldDB" id="A0A2P2IXJ4"/>
<accession>A0A2P2IXJ4</accession>
<dbReference type="PANTHER" id="PTHR10566">
    <property type="entry name" value="CHAPERONE-ACTIVITY OF BC1 COMPLEX CABC1 -RELATED"/>
    <property type="match status" value="1"/>
</dbReference>
<sequence>MRHIYESLKRRRRRHPTLLPKEIHHYCNGFAVLRNCKSLGAQKFIEHRKQLNSLLQPYCLHRNSFSTAFTSVHEERPSAEYAKLRKESLESEFGEALGSSSKRVSIVYRFGPFLALYRAAIISFHMLRLTVSRGFVQDMKKRAIMFRQTLIRLGPFYVKLGQALSTRPDILPIIYCQELSKLQV</sequence>
<dbReference type="EMBL" id="GGEC01005429">
    <property type="protein sequence ID" value="MBW85912.1"/>
    <property type="molecule type" value="Transcribed_RNA"/>
</dbReference>
<name>A0A2P2IXJ4_RHIMU</name>
<dbReference type="InterPro" id="IPR050154">
    <property type="entry name" value="UbiB_kinase"/>
</dbReference>
<protein>
    <submittedName>
        <fullName evidence="2">Uncharacterized protein</fullName>
    </submittedName>
</protein>
<organism evidence="2">
    <name type="scientific">Rhizophora mucronata</name>
    <name type="common">Asiatic mangrove</name>
    <dbReference type="NCBI Taxonomy" id="61149"/>
    <lineage>
        <taxon>Eukaryota</taxon>
        <taxon>Viridiplantae</taxon>
        <taxon>Streptophyta</taxon>
        <taxon>Embryophyta</taxon>
        <taxon>Tracheophyta</taxon>
        <taxon>Spermatophyta</taxon>
        <taxon>Magnoliopsida</taxon>
        <taxon>eudicotyledons</taxon>
        <taxon>Gunneridae</taxon>
        <taxon>Pentapetalae</taxon>
        <taxon>rosids</taxon>
        <taxon>fabids</taxon>
        <taxon>Malpighiales</taxon>
        <taxon>Rhizophoraceae</taxon>
        <taxon>Rhizophora</taxon>
    </lineage>
</organism>
<comment type="similarity">
    <text evidence="1">Belongs to the protein kinase superfamily. ADCK protein kinase family.</text>
</comment>
<evidence type="ECO:0000313" key="2">
    <source>
        <dbReference type="EMBL" id="MBW85912.1"/>
    </source>
</evidence>
<reference evidence="2" key="1">
    <citation type="submission" date="2018-02" db="EMBL/GenBank/DDBJ databases">
        <title>Rhizophora mucronata_Transcriptome.</title>
        <authorList>
            <person name="Meera S.P."/>
            <person name="Sreeshan A."/>
            <person name="Augustine A."/>
        </authorList>
    </citation>
    <scope>NUCLEOTIDE SEQUENCE</scope>
    <source>
        <tissue evidence="2">Leaf</tissue>
    </source>
</reference>
<evidence type="ECO:0000256" key="1">
    <source>
        <dbReference type="ARBA" id="ARBA00009670"/>
    </source>
</evidence>
<dbReference type="PANTHER" id="PTHR10566:SF124">
    <property type="entry name" value="PROTEIN KINASE SUPERFAMILY PROTEIN"/>
    <property type="match status" value="1"/>
</dbReference>